<evidence type="ECO:0000313" key="4">
    <source>
        <dbReference type="Proteomes" id="UP000002051"/>
    </source>
</evidence>
<dbReference type="Pfam" id="PF07734">
    <property type="entry name" value="FBA_1"/>
    <property type="match status" value="1"/>
</dbReference>
<dbReference type="NCBIfam" id="TIGR01640">
    <property type="entry name" value="F_box_assoc_1"/>
    <property type="match status" value="1"/>
</dbReference>
<dbReference type="STRING" id="3880.G7IWQ5"/>
<keyword evidence="4" id="KW-1185">Reference proteome</keyword>
<dbReference type="EnsemblPlants" id="AES69468">
    <property type="protein sequence ID" value="AES69468"/>
    <property type="gene ID" value="MTR_3g030320"/>
</dbReference>
<dbReference type="OrthoDB" id="1406014at2759"/>
<protein>
    <submittedName>
        <fullName evidence="2">F-box protein interaction domain protein</fullName>
    </submittedName>
</protein>
<dbReference type="InterPro" id="IPR006527">
    <property type="entry name" value="F-box-assoc_dom_typ1"/>
</dbReference>
<organism evidence="2 4">
    <name type="scientific">Medicago truncatula</name>
    <name type="common">Barrel medic</name>
    <name type="synonym">Medicago tribuloides</name>
    <dbReference type="NCBI Taxonomy" id="3880"/>
    <lineage>
        <taxon>Eukaryota</taxon>
        <taxon>Viridiplantae</taxon>
        <taxon>Streptophyta</taxon>
        <taxon>Embryophyta</taxon>
        <taxon>Tracheophyta</taxon>
        <taxon>Spermatophyta</taxon>
        <taxon>Magnoliopsida</taxon>
        <taxon>eudicotyledons</taxon>
        <taxon>Gunneridae</taxon>
        <taxon>Pentapetalae</taxon>
        <taxon>rosids</taxon>
        <taxon>fabids</taxon>
        <taxon>Fabales</taxon>
        <taxon>Fabaceae</taxon>
        <taxon>Papilionoideae</taxon>
        <taxon>50 kb inversion clade</taxon>
        <taxon>NPAAA clade</taxon>
        <taxon>Hologalegina</taxon>
        <taxon>IRL clade</taxon>
        <taxon>Trifolieae</taxon>
        <taxon>Medicago</taxon>
    </lineage>
</organism>
<sequence>MTSKGVHNHQQPFMALLELDSSLVYTQLDCPDFLNNVNVCDLRVCSCNGILCFTIEDHFPLLWNPSIRRFNTFPPLKYPGKGNTFLASTFSFGYSPSTHNYKIVAVSFFKNQYRVSVYTLGTNTWRRIQDFPYSHISDNPGVFVSGTINWLSYDISSRLLNAIVSLDLENESYQNLLLPDTDKQRESLGKLRDCLCLFTSSSSDMLVEVWIMKEYGNKEPWTKLYNIPYMGDQVLYPYSKSCCYAISDDDQVLMDFEEFLTLKLFVYDSKNGTFNIPEFQHISSSYLNPEVYIESLISPYS</sequence>
<reference evidence="2 4" key="1">
    <citation type="journal article" date="2011" name="Nature">
        <title>The Medicago genome provides insight into the evolution of rhizobial symbioses.</title>
        <authorList>
            <person name="Young N.D."/>
            <person name="Debelle F."/>
            <person name="Oldroyd G.E."/>
            <person name="Geurts R."/>
            <person name="Cannon S.B."/>
            <person name="Udvardi M.K."/>
            <person name="Benedito V.A."/>
            <person name="Mayer K.F."/>
            <person name="Gouzy J."/>
            <person name="Schoof H."/>
            <person name="Van de Peer Y."/>
            <person name="Proost S."/>
            <person name="Cook D.R."/>
            <person name="Meyers B.C."/>
            <person name="Spannagl M."/>
            <person name="Cheung F."/>
            <person name="De Mita S."/>
            <person name="Krishnakumar V."/>
            <person name="Gundlach H."/>
            <person name="Zhou S."/>
            <person name="Mudge J."/>
            <person name="Bharti A.K."/>
            <person name="Murray J.D."/>
            <person name="Naoumkina M.A."/>
            <person name="Rosen B."/>
            <person name="Silverstein K.A."/>
            <person name="Tang H."/>
            <person name="Rombauts S."/>
            <person name="Zhao P.X."/>
            <person name="Zhou P."/>
            <person name="Barbe V."/>
            <person name="Bardou P."/>
            <person name="Bechner M."/>
            <person name="Bellec A."/>
            <person name="Berger A."/>
            <person name="Berges H."/>
            <person name="Bidwell S."/>
            <person name="Bisseling T."/>
            <person name="Choisne N."/>
            <person name="Couloux A."/>
            <person name="Denny R."/>
            <person name="Deshpande S."/>
            <person name="Dai X."/>
            <person name="Doyle J.J."/>
            <person name="Dudez A.M."/>
            <person name="Farmer A.D."/>
            <person name="Fouteau S."/>
            <person name="Franken C."/>
            <person name="Gibelin C."/>
            <person name="Gish J."/>
            <person name="Goldstein S."/>
            <person name="Gonzalez A.J."/>
            <person name="Green P.J."/>
            <person name="Hallab A."/>
            <person name="Hartog M."/>
            <person name="Hua A."/>
            <person name="Humphray S.J."/>
            <person name="Jeong D.H."/>
            <person name="Jing Y."/>
            <person name="Jocker A."/>
            <person name="Kenton S.M."/>
            <person name="Kim D.J."/>
            <person name="Klee K."/>
            <person name="Lai H."/>
            <person name="Lang C."/>
            <person name="Lin S."/>
            <person name="Macmil S.L."/>
            <person name="Magdelenat G."/>
            <person name="Matthews L."/>
            <person name="McCorrison J."/>
            <person name="Monaghan E.L."/>
            <person name="Mun J.H."/>
            <person name="Najar F.Z."/>
            <person name="Nicholson C."/>
            <person name="Noirot C."/>
            <person name="O'Bleness M."/>
            <person name="Paule C.R."/>
            <person name="Poulain J."/>
            <person name="Prion F."/>
            <person name="Qin B."/>
            <person name="Qu C."/>
            <person name="Retzel E.F."/>
            <person name="Riddle C."/>
            <person name="Sallet E."/>
            <person name="Samain S."/>
            <person name="Samson N."/>
            <person name="Sanders I."/>
            <person name="Saurat O."/>
            <person name="Scarpelli C."/>
            <person name="Schiex T."/>
            <person name="Segurens B."/>
            <person name="Severin A.J."/>
            <person name="Sherrier D.J."/>
            <person name="Shi R."/>
            <person name="Sims S."/>
            <person name="Singer S.R."/>
            <person name="Sinharoy S."/>
            <person name="Sterck L."/>
            <person name="Viollet A."/>
            <person name="Wang B.B."/>
            <person name="Wang K."/>
            <person name="Wang M."/>
            <person name="Wang X."/>
            <person name="Warfsmann J."/>
            <person name="Weissenbach J."/>
            <person name="White D.D."/>
            <person name="White J.D."/>
            <person name="Wiley G.B."/>
            <person name="Wincker P."/>
            <person name="Xing Y."/>
            <person name="Yang L."/>
            <person name="Yao Z."/>
            <person name="Ying F."/>
            <person name="Zhai J."/>
            <person name="Zhou L."/>
            <person name="Zuber A."/>
            <person name="Denarie J."/>
            <person name="Dixon R.A."/>
            <person name="May G.D."/>
            <person name="Schwartz D.C."/>
            <person name="Rogers J."/>
            <person name="Quetier F."/>
            <person name="Town C.D."/>
            <person name="Roe B.A."/>
        </authorList>
    </citation>
    <scope>NUCLEOTIDE SEQUENCE [LARGE SCALE GENOMIC DNA]</scope>
    <source>
        <strain evidence="2">A17</strain>
        <strain evidence="3 4">cv. Jemalong A17</strain>
    </source>
</reference>
<dbReference type="InterPro" id="IPR050796">
    <property type="entry name" value="SCF_F-box_component"/>
</dbReference>
<feature type="domain" description="F-box associated beta-propeller type 1" evidence="1">
    <location>
        <begin position="28"/>
        <end position="298"/>
    </location>
</feature>
<dbReference type="PaxDb" id="3880-AES69468"/>
<evidence type="ECO:0000313" key="2">
    <source>
        <dbReference type="EMBL" id="AES69468.1"/>
    </source>
</evidence>
<gene>
    <name evidence="3" type="primary">11419620</name>
    <name evidence="2" type="ordered locus">MTR_3g030320</name>
</gene>
<evidence type="ECO:0000313" key="3">
    <source>
        <dbReference type="EnsemblPlants" id="AES69468"/>
    </source>
</evidence>
<dbReference type="HOGENOM" id="CLU_027176_1_4_1"/>
<reference evidence="2 4" key="2">
    <citation type="journal article" date="2014" name="BMC Genomics">
        <title>An improved genome release (version Mt4.0) for the model legume Medicago truncatula.</title>
        <authorList>
            <person name="Tang H."/>
            <person name="Krishnakumar V."/>
            <person name="Bidwell S."/>
            <person name="Rosen B."/>
            <person name="Chan A."/>
            <person name="Zhou S."/>
            <person name="Gentzbittel L."/>
            <person name="Childs K.L."/>
            <person name="Yandell M."/>
            <person name="Gundlach H."/>
            <person name="Mayer K.F."/>
            <person name="Schwartz D.C."/>
            <person name="Town C.D."/>
        </authorList>
    </citation>
    <scope>GENOME REANNOTATION</scope>
    <source>
        <strain evidence="3 4">cv. Jemalong A17</strain>
    </source>
</reference>
<dbReference type="AlphaFoldDB" id="G7IWQ5"/>
<dbReference type="PANTHER" id="PTHR31672:SF13">
    <property type="entry name" value="F-BOX PROTEIN CPR30-LIKE"/>
    <property type="match status" value="1"/>
</dbReference>
<dbReference type="Proteomes" id="UP000002051">
    <property type="component" value="Chromosome 3"/>
</dbReference>
<name>G7IWQ5_MEDTR</name>
<dbReference type="InterPro" id="IPR017451">
    <property type="entry name" value="F-box-assoc_interact_dom"/>
</dbReference>
<dbReference type="OMA" id="LHEIEVY"/>
<dbReference type="eggNOG" id="ENOG502QUVH">
    <property type="taxonomic scope" value="Eukaryota"/>
</dbReference>
<reference evidence="3" key="3">
    <citation type="submission" date="2015-04" db="UniProtKB">
        <authorList>
            <consortium name="EnsemblPlants"/>
        </authorList>
    </citation>
    <scope>IDENTIFICATION</scope>
    <source>
        <strain evidence="3">cv. Jemalong A17</strain>
    </source>
</reference>
<dbReference type="EMBL" id="CM001219">
    <property type="protein sequence ID" value="AES69468.1"/>
    <property type="molecule type" value="Genomic_DNA"/>
</dbReference>
<accession>G7IWQ5</accession>
<dbReference type="PANTHER" id="PTHR31672">
    <property type="entry name" value="BNACNNG10540D PROTEIN"/>
    <property type="match status" value="1"/>
</dbReference>
<dbReference type="KEGG" id="mtr:11419620"/>
<evidence type="ECO:0000259" key="1">
    <source>
        <dbReference type="Pfam" id="PF07734"/>
    </source>
</evidence>
<proteinExistence type="predicted"/>